<comment type="caution">
    <text evidence="1">The sequence shown here is derived from an EMBL/GenBank/DDBJ whole genome shotgun (WGS) entry which is preliminary data.</text>
</comment>
<sequence>MGKGVSSPGIGGDEGGGVSISGSPLGGIWGVTGGVCKKPIALGSALGW</sequence>
<keyword evidence="2" id="KW-1185">Reference proteome</keyword>
<name>A0ABU9ERR0_LIMFS</name>
<gene>
    <name evidence="1" type="ORF">AAEJ74_24225</name>
</gene>
<protein>
    <submittedName>
        <fullName evidence="1">Uncharacterized protein</fullName>
    </submittedName>
</protein>
<accession>A0ABU9ERR0</accession>
<organism evidence="1 2">
    <name type="scientific">Limnospira fusiformis PMC 851.14</name>
    <dbReference type="NCBI Taxonomy" id="2219512"/>
    <lineage>
        <taxon>Bacteria</taxon>
        <taxon>Bacillati</taxon>
        <taxon>Cyanobacteriota</taxon>
        <taxon>Cyanophyceae</taxon>
        <taxon>Oscillatoriophycideae</taxon>
        <taxon>Oscillatoriales</taxon>
        <taxon>Sirenicapillariaceae</taxon>
        <taxon>Limnospira</taxon>
    </lineage>
</organism>
<proteinExistence type="predicted"/>
<dbReference type="Proteomes" id="UP001387447">
    <property type="component" value="Unassembled WGS sequence"/>
</dbReference>
<evidence type="ECO:0000313" key="2">
    <source>
        <dbReference type="Proteomes" id="UP001387447"/>
    </source>
</evidence>
<dbReference type="RefSeq" id="WP_368663248.1">
    <property type="nucleotide sequence ID" value="NZ_JBBWYZ010000024.1"/>
</dbReference>
<reference evidence="1 2" key="1">
    <citation type="journal article" date="2024" name="Front. Microbiol.">
        <title>Transcriptomic insights into the dominance of two phototrophs throughout the water column of a tropical hypersaline-alkaline crater lake (Dziani Dzaha, Mayotte).</title>
        <authorList>
            <person name="Duperron S."/>
            <person name="Halary S."/>
            <person name="Bouly J.-P."/>
            <person name="Roussel T."/>
            <person name="Hugoni M."/>
            <person name="Bruto M."/>
            <person name="Oger P."/>
            <person name="Duval C."/>
            <person name="Woo A."/>
            <person name="Jezequiel D."/>
            <person name="Ader M."/>
            <person name="Leboulanger C."/>
            <person name="Agogue H."/>
            <person name="Grossi V."/>
            <person name="Trousselier M."/>
            <person name="Bernard C."/>
        </authorList>
    </citation>
    <scope>NUCLEOTIDE SEQUENCE [LARGE SCALE GENOMIC DNA]</scope>
    <source>
        <strain evidence="1 2">PMC 851.14</strain>
    </source>
</reference>
<dbReference type="EMBL" id="JBBWYZ010000024">
    <property type="protein sequence ID" value="MEK9514655.1"/>
    <property type="molecule type" value="Genomic_DNA"/>
</dbReference>
<evidence type="ECO:0000313" key="1">
    <source>
        <dbReference type="EMBL" id="MEK9514655.1"/>
    </source>
</evidence>